<protein>
    <submittedName>
        <fullName evidence="2">CUB domain-containing protein</fullName>
    </submittedName>
</protein>
<name>A0A1I8FFB2_9PLAT</name>
<dbReference type="WBParaSite" id="maker-unitig_32698-snap-gene-0.7-mRNA-1">
    <property type="protein sequence ID" value="maker-unitig_32698-snap-gene-0.7-mRNA-1"/>
    <property type="gene ID" value="maker-unitig_32698-snap-gene-0.7"/>
</dbReference>
<organism evidence="1 2">
    <name type="scientific">Macrostomum lignano</name>
    <dbReference type="NCBI Taxonomy" id="282301"/>
    <lineage>
        <taxon>Eukaryota</taxon>
        <taxon>Metazoa</taxon>
        <taxon>Spiralia</taxon>
        <taxon>Lophotrochozoa</taxon>
        <taxon>Platyhelminthes</taxon>
        <taxon>Rhabditophora</taxon>
        <taxon>Macrostomorpha</taxon>
        <taxon>Macrostomida</taxon>
        <taxon>Macrostomidae</taxon>
        <taxon>Macrostomum</taxon>
    </lineage>
</organism>
<dbReference type="Proteomes" id="UP000095280">
    <property type="component" value="Unplaced"/>
</dbReference>
<evidence type="ECO:0000313" key="2">
    <source>
        <dbReference type="WBParaSite" id="maker-unitig_32698-snap-gene-0.7-mRNA-1"/>
    </source>
</evidence>
<accession>A0A1I8FFB2</accession>
<sequence length="71" mass="7910">MTYLPEPVPLNATLSFEMIRGSPISNLPISCYAKLQPNSHDRNFSKTLQPVGIFNEILTFSERLTVCIGPT</sequence>
<keyword evidence="1" id="KW-1185">Reference proteome</keyword>
<reference evidence="2" key="1">
    <citation type="submission" date="2016-11" db="UniProtKB">
        <authorList>
            <consortium name="WormBaseParasite"/>
        </authorList>
    </citation>
    <scope>IDENTIFICATION</scope>
</reference>
<dbReference type="AlphaFoldDB" id="A0A1I8FFB2"/>
<evidence type="ECO:0000313" key="1">
    <source>
        <dbReference type="Proteomes" id="UP000095280"/>
    </source>
</evidence>
<proteinExistence type="predicted"/>